<feature type="domain" description="Signal transduction histidine kinase 5TM receptor LytS transmembrane region" evidence="16">
    <location>
        <begin position="34"/>
        <end position="187"/>
    </location>
</feature>
<dbReference type="GO" id="GO:0005524">
    <property type="term" value="F:ATP binding"/>
    <property type="evidence" value="ECO:0007669"/>
    <property type="project" value="UniProtKB-KW"/>
</dbReference>
<keyword evidence="6" id="KW-0808">Transferase</keyword>
<dbReference type="InterPro" id="IPR050640">
    <property type="entry name" value="Bact_2-comp_sensor_kinase"/>
</dbReference>
<dbReference type="GO" id="GO:0005886">
    <property type="term" value="C:plasma membrane"/>
    <property type="evidence" value="ECO:0007669"/>
    <property type="project" value="UniProtKB-SubCell"/>
</dbReference>
<evidence type="ECO:0000256" key="9">
    <source>
        <dbReference type="ARBA" id="ARBA00022777"/>
    </source>
</evidence>
<evidence type="ECO:0000313" key="17">
    <source>
        <dbReference type="EMBL" id="OIJ06214.1"/>
    </source>
</evidence>
<protein>
    <recommendedName>
        <fullName evidence="3">histidine kinase</fullName>
        <ecNumber evidence="3">2.7.13.3</ecNumber>
    </recommendedName>
</protein>
<evidence type="ECO:0000256" key="7">
    <source>
        <dbReference type="ARBA" id="ARBA00022692"/>
    </source>
</evidence>
<reference evidence="19 20" key="3">
    <citation type="journal article" date="2019" name="Int. J. Syst. Evol. Microbiol.">
        <title>Anaerobacillus isosaccharinicus sp. nov., an alkaliphilic bacterium which degrades isosaccharinic acid.</title>
        <authorList>
            <person name="Bassil N.M."/>
            <person name="Lloyd J.R."/>
        </authorList>
    </citation>
    <scope>NUCLEOTIDE SEQUENCE [LARGE SCALE GENOMIC DNA]</scope>
    <source>
        <strain evidence="19 20">NB2006</strain>
    </source>
</reference>
<evidence type="ECO:0000313" key="19">
    <source>
        <dbReference type="EMBL" id="QOY38269.1"/>
    </source>
</evidence>
<evidence type="ECO:0000256" key="3">
    <source>
        <dbReference type="ARBA" id="ARBA00012438"/>
    </source>
</evidence>
<dbReference type="Pfam" id="PF07694">
    <property type="entry name" value="5TM-5TMR_LYT"/>
    <property type="match status" value="1"/>
</dbReference>
<feature type="domain" description="Signal transduction histidine kinase internal region" evidence="15">
    <location>
        <begin position="359"/>
        <end position="380"/>
    </location>
</feature>
<evidence type="ECO:0000256" key="10">
    <source>
        <dbReference type="ARBA" id="ARBA00022840"/>
    </source>
</evidence>
<feature type="transmembrane region" description="Helical" evidence="14">
    <location>
        <begin position="69"/>
        <end position="91"/>
    </location>
</feature>
<keyword evidence="13 14" id="KW-0472">Membrane</keyword>
<evidence type="ECO:0000259" key="15">
    <source>
        <dbReference type="Pfam" id="PF06580"/>
    </source>
</evidence>
<name>A0A1S2L1M7_9BACI</name>
<dbReference type="Proteomes" id="UP000180175">
    <property type="component" value="Chromosome"/>
</dbReference>
<dbReference type="GO" id="GO:0000155">
    <property type="term" value="F:phosphorelay sensor kinase activity"/>
    <property type="evidence" value="ECO:0007669"/>
    <property type="project" value="InterPro"/>
</dbReference>
<evidence type="ECO:0000259" key="16">
    <source>
        <dbReference type="Pfam" id="PF07694"/>
    </source>
</evidence>
<dbReference type="Pfam" id="PF06580">
    <property type="entry name" value="His_kinase"/>
    <property type="match status" value="1"/>
</dbReference>
<accession>A0A1S2L1M7</accession>
<dbReference type="EMBL" id="CP063356">
    <property type="protein sequence ID" value="QOY38269.1"/>
    <property type="molecule type" value="Genomic_DNA"/>
</dbReference>
<dbReference type="PANTHER" id="PTHR34220:SF7">
    <property type="entry name" value="SENSOR HISTIDINE KINASE YPDA"/>
    <property type="match status" value="1"/>
</dbReference>
<gene>
    <name evidence="19" type="ORF">AWH56_012435</name>
    <name evidence="18" type="ORF">AWH56_13030</name>
    <name evidence="17" type="ORF">AWH56_21115</name>
</gene>
<evidence type="ECO:0000256" key="6">
    <source>
        <dbReference type="ARBA" id="ARBA00022679"/>
    </source>
</evidence>
<dbReference type="OrthoDB" id="9776552at2"/>
<dbReference type="InterPro" id="IPR011620">
    <property type="entry name" value="Sig_transdc_His_kinase_LytS_TM"/>
</dbReference>
<dbReference type="PANTHER" id="PTHR34220">
    <property type="entry name" value="SENSOR HISTIDINE KINASE YPDA"/>
    <property type="match status" value="1"/>
</dbReference>
<evidence type="ECO:0000256" key="1">
    <source>
        <dbReference type="ARBA" id="ARBA00000085"/>
    </source>
</evidence>
<comment type="subcellular location">
    <subcellularLocation>
        <location evidence="2">Cell membrane</location>
        <topology evidence="2">Multi-pass membrane protein</topology>
    </subcellularLocation>
</comment>
<dbReference type="InterPro" id="IPR010559">
    <property type="entry name" value="Sig_transdc_His_kin_internal"/>
</dbReference>
<evidence type="ECO:0000256" key="8">
    <source>
        <dbReference type="ARBA" id="ARBA00022741"/>
    </source>
</evidence>
<dbReference type="EMBL" id="LQXD01000185">
    <property type="protein sequence ID" value="OIJ06214.1"/>
    <property type="molecule type" value="Genomic_DNA"/>
</dbReference>
<dbReference type="InterPro" id="IPR029016">
    <property type="entry name" value="GAF-like_dom_sf"/>
</dbReference>
<keyword evidence="7 14" id="KW-0812">Transmembrane</keyword>
<organism evidence="17 20">
    <name type="scientific">Anaerobacillus isosaccharinicus</name>
    <dbReference type="NCBI Taxonomy" id="1532552"/>
    <lineage>
        <taxon>Bacteria</taxon>
        <taxon>Bacillati</taxon>
        <taxon>Bacillota</taxon>
        <taxon>Bacilli</taxon>
        <taxon>Bacillales</taxon>
        <taxon>Bacillaceae</taxon>
        <taxon>Anaerobacillus</taxon>
    </lineage>
</organism>
<dbReference type="SUPFAM" id="SSF55781">
    <property type="entry name" value="GAF domain-like"/>
    <property type="match status" value="1"/>
</dbReference>
<evidence type="ECO:0000256" key="5">
    <source>
        <dbReference type="ARBA" id="ARBA00022553"/>
    </source>
</evidence>
<keyword evidence="4" id="KW-1003">Cell membrane</keyword>
<dbReference type="KEGG" id="aia:AWH56_012435"/>
<evidence type="ECO:0000256" key="13">
    <source>
        <dbReference type="ARBA" id="ARBA00023136"/>
    </source>
</evidence>
<dbReference type="AlphaFoldDB" id="A0A1S2L1M7"/>
<dbReference type="EC" id="2.7.13.3" evidence="3"/>
<evidence type="ECO:0000256" key="12">
    <source>
        <dbReference type="ARBA" id="ARBA00023012"/>
    </source>
</evidence>
<keyword evidence="9 19" id="KW-0418">Kinase</keyword>
<evidence type="ECO:0000313" key="18">
    <source>
        <dbReference type="EMBL" id="OIJ14242.1"/>
    </source>
</evidence>
<dbReference type="GO" id="GO:0071555">
    <property type="term" value="P:cell wall organization"/>
    <property type="evidence" value="ECO:0007669"/>
    <property type="project" value="InterPro"/>
</dbReference>
<evidence type="ECO:0000256" key="4">
    <source>
        <dbReference type="ARBA" id="ARBA00022475"/>
    </source>
</evidence>
<keyword evidence="11 14" id="KW-1133">Transmembrane helix</keyword>
<dbReference type="EMBL" id="LQXD01000117">
    <property type="protein sequence ID" value="OIJ14242.1"/>
    <property type="molecule type" value="Genomic_DNA"/>
</dbReference>
<keyword evidence="12" id="KW-0902">Two-component regulatory system</keyword>
<feature type="transmembrane region" description="Helical" evidence="14">
    <location>
        <begin position="37"/>
        <end position="57"/>
    </location>
</feature>
<reference evidence="17 20" key="1">
    <citation type="submission" date="2016-10" db="EMBL/GenBank/DDBJ databases">
        <title>Draft genome sequences of four alkaliphilic bacteria belonging to the Anaerobacillus genus.</title>
        <authorList>
            <person name="Bassil N.M."/>
            <person name="Lloyd J.R."/>
        </authorList>
    </citation>
    <scope>NUCLEOTIDE SEQUENCE [LARGE SCALE GENOMIC DNA]</scope>
    <source>
        <strain evidence="17 20">NB2006</strain>
    </source>
</reference>
<reference evidence="19 20" key="2">
    <citation type="journal article" date="2017" name="Genome Announc.">
        <title>Draft Genome Sequences of Four Alkaliphilic Bacteria Belonging to the Anaerobacillus Genus.</title>
        <authorList>
            <person name="Bassil N.M."/>
            <person name="Lloyd J.R."/>
        </authorList>
    </citation>
    <scope>NUCLEOTIDE SEQUENCE [LARGE SCALE GENOMIC DNA]</scope>
    <source>
        <strain evidence="19 20">NB2006</strain>
    </source>
</reference>
<feature type="transmembrane region" description="Helical" evidence="14">
    <location>
        <begin position="130"/>
        <end position="153"/>
    </location>
</feature>
<keyword evidence="8" id="KW-0547">Nucleotide-binding</keyword>
<evidence type="ECO:0000256" key="2">
    <source>
        <dbReference type="ARBA" id="ARBA00004651"/>
    </source>
</evidence>
<feature type="transmembrane region" description="Helical" evidence="14">
    <location>
        <begin position="165"/>
        <end position="185"/>
    </location>
</feature>
<evidence type="ECO:0000256" key="14">
    <source>
        <dbReference type="SAM" id="Phobius"/>
    </source>
</evidence>
<proteinExistence type="predicted"/>
<keyword evidence="10" id="KW-0067">ATP-binding</keyword>
<evidence type="ECO:0000313" key="20">
    <source>
        <dbReference type="Proteomes" id="UP000180175"/>
    </source>
</evidence>
<feature type="transmembrane region" description="Helical" evidence="14">
    <location>
        <begin position="6"/>
        <end position="25"/>
    </location>
</feature>
<dbReference type="Gene3D" id="3.30.450.40">
    <property type="match status" value="1"/>
</dbReference>
<comment type="catalytic activity">
    <reaction evidence="1">
        <text>ATP + protein L-histidine = ADP + protein N-phospho-L-histidine.</text>
        <dbReference type="EC" id="2.7.13.3"/>
    </reaction>
</comment>
<keyword evidence="20" id="KW-1185">Reference proteome</keyword>
<keyword evidence="5" id="KW-0597">Phosphoprotein</keyword>
<dbReference type="RefSeq" id="WP_071317521.1">
    <property type="nucleotide sequence ID" value="NZ_CP063356.2"/>
</dbReference>
<sequence>MKLHFFIESIKIVAVICLLAYPLTLRRSSLIDPSSKEKGVFILIFGGLSILGNILGQETVNGDILNSRIVGPVIGGIIGGPTVGVLSGLIGGIHRYTMGGFTIVPDLIGNILAGLIGGLVYLKIGKKGTSFIIAFLTGVAAELLHKLLVLWLAKPTIIAEVVVGMYGLNSIFVNSLGIALFLGFVKNIQSNKDIYGANYAEKALDIAKQTLTILKRGFNEKTAETIVKIIYSVSTFDGVAISNQSKYLAFMGTGCEAHQIGKPISSTLAKNVNQMLLSNNVFTANITDELHCKGNCQLNYVAITPLICNKEIIGFLKVYKIKQAINLTELKLVTGLAELLSLQLNNVRLDEQNRLLERAEYSALKSQVNPHFLFNSLSVIH</sequence>
<evidence type="ECO:0000256" key="11">
    <source>
        <dbReference type="ARBA" id="ARBA00022989"/>
    </source>
</evidence>
<feature type="transmembrane region" description="Helical" evidence="14">
    <location>
        <begin position="103"/>
        <end position="124"/>
    </location>
</feature>
<reference evidence="19" key="4">
    <citation type="submission" date="2020-10" db="EMBL/GenBank/DDBJ databases">
        <authorList>
            <person name="Bassil N.M."/>
            <person name="Lloyd J.R."/>
        </authorList>
    </citation>
    <scope>NUCLEOTIDE SEQUENCE</scope>
    <source>
        <strain evidence="19">NB2006</strain>
    </source>
</reference>